<dbReference type="SUPFAM" id="SSF69754">
    <property type="entry name" value="Ribosome binding protein Y (YfiA homologue)"/>
    <property type="match status" value="1"/>
</dbReference>
<dbReference type="AlphaFoldDB" id="A0A6G9HH03"/>
<accession>A0A6G9HH03</accession>
<gene>
    <name evidence="1" type="ORF">PlMoll_0560</name>
</gene>
<dbReference type="InterPro" id="IPR003489">
    <property type="entry name" value="RHF/RaiA"/>
</dbReference>
<dbReference type="EMBL" id="MN991199">
    <property type="protein sequence ID" value="QIQ09893.1"/>
    <property type="molecule type" value="Genomic_DNA"/>
</dbReference>
<dbReference type="InterPro" id="IPR036567">
    <property type="entry name" value="RHF-like"/>
</dbReference>
<protein>
    <recommendedName>
        <fullName evidence="2">Ribosomal subunit interface protein</fullName>
    </recommendedName>
</protein>
<dbReference type="Gene3D" id="3.30.160.100">
    <property type="entry name" value="Ribosome hibernation promotion factor-like"/>
    <property type="match status" value="1"/>
</dbReference>
<proteinExistence type="predicted"/>
<reference evidence="1" key="1">
    <citation type="journal article" date="2020" name="J. ISSAAS">
        <title>Lactobacilli and other gastrointestinal microbiota of Peromyscus leucopus, reservoir host for agents of Lyme disease and other zoonoses in North America.</title>
        <authorList>
            <person name="Milovic A."/>
            <person name="Bassam K."/>
            <person name="Shao H."/>
            <person name="Chatzistamou I."/>
            <person name="Tufts D.M."/>
            <person name="Diuk-Wasser M."/>
            <person name="Barbour A.G."/>
        </authorList>
    </citation>
    <scope>NUCLEOTIDE SEQUENCE</scope>
    <source>
        <strain evidence="1">LL85</strain>
    </source>
</reference>
<evidence type="ECO:0000313" key="1">
    <source>
        <dbReference type="EMBL" id="QIQ09893.1"/>
    </source>
</evidence>
<evidence type="ECO:0008006" key="2">
    <source>
        <dbReference type="Google" id="ProtNLM"/>
    </source>
</evidence>
<organism evidence="1">
    <name type="scientific">uncultured Mycoplasmataceae bacterium</name>
    <dbReference type="NCBI Taxonomy" id="300027"/>
    <lineage>
        <taxon>Bacteria</taxon>
        <taxon>Bacillati</taxon>
        <taxon>Mycoplasmatota</taxon>
        <taxon>Mollicutes</taxon>
        <taxon>Mycoplasmataceae</taxon>
        <taxon>environmental samples</taxon>
    </lineage>
</organism>
<name>A0A6G9HH03_9MOLU</name>
<dbReference type="Pfam" id="PF02482">
    <property type="entry name" value="Ribosomal_S30AE"/>
    <property type="match status" value="1"/>
</dbReference>
<sequence length="98" mass="11606">MNFTIRWKDCKKSDAIANHLQNKMDNFQDFHFVEDDGKVEIVYYAKQNKYTCRMNVHVKTKGIIRAEANAYDVITSINDCANKITDQLRRVKTQFKDR</sequence>